<name>A0A9P1P8R1_PARSO</name>
<comment type="caution">
    <text evidence="2">The sequence shown here is derived from an EMBL/GenBank/DDBJ whole genome shotgun (WGS) entry which is preliminary data.</text>
</comment>
<dbReference type="InterPro" id="IPR032250">
    <property type="entry name" value="DUF4825"/>
</dbReference>
<dbReference type="EMBL" id="CDNY01000003">
    <property type="protein sequence ID" value="CEO32750.1"/>
    <property type="molecule type" value="Genomic_DNA"/>
</dbReference>
<feature type="domain" description="DUF4825" evidence="1">
    <location>
        <begin position="42"/>
        <end position="126"/>
    </location>
</feature>
<dbReference type="AlphaFoldDB" id="A0A9P1P8R1"/>
<gene>
    <name evidence="2" type="ORF">UMC4404_07301</name>
</gene>
<sequence>MKKWFLPFVITFLLLVGCKGVSKLSIFNNITDMSEVKYEKISKYKNSYVGDNNAVGNILYNLPGNNYHVGFKLKTDKKPYSITVNYNYSKYHPMDFKYICEKNALVMFSLIPNADEIVFNVSTDSYSHKREDLEKSHTKDLSTIVESEESWKAFLASKHIKKEVAY</sequence>
<dbReference type="RefSeq" id="WP_055332058.1">
    <property type="nucleotide sequence ID" value="NZ_CDLK01000014.1"/>
</dbReference>
<dbReference type="Proteomes" id="UP000049685">
    <property type="component" value="Unassembled WGS sequence"/>
</dbReference>
<protein>
    <submittedName>
        <fullName evidence="2">Peptidase M56 BlaR1</fullName>
    </submittedName>
</protein>
<dbReference type="Pfam" id="PF16107">
    <property type="entry name" value="DUF4825"/>
    <property type="match status" value="1"/>
</dbReference>
<evidence type="ECO:0000313" key="3">
    <source>
        <dbReference type="Proteomes" id="UP000049685"/>
    </source>
</evidence>
<reference evidence="3" key="1">
    <citation type="submission" date="2015-01" db="EMBL/GenBank/DDBJ databases">
        <authorList>
            <person name="Aslett A.Martin."/>
            <person name="De Silva Nishadi"/>
        </authorList>
    </citation>
    <scope>NUCLEOTIDE SEQUENCE [LARGE SCALE GENOMIC DNA]</scope>
    <source>
        <strain evidence="3">UMC4404</strain>
    </source>
</reference>
<evidence type="ECO:0000259" key="1">
    <source>
        <dbReference type="Pfam" id="PF16107"/>
    </source>
</evidence>
<dbReference type="PROSITE" id="PS51257">
    <property type="entry name" value="PROKAR_LIPOPROTEIN"/>
    <property type="match status" value="1"/>
</dbReference>
<accession>A0A9P1P8R1</accession>
<evidence type="ECO:0000313" key="2">
    <source>
        <dbReference type="EMBL" id="CEO32750.1"/>
    </source>
</evidence>
<proteinExistence type="predicted"/>
<organism evidence="2 3">
    <name type="scientific">Paraclostridium sordellii</name>
    <name type="common">Clostridium sordellii</name>
    <dbReference type="NCBI Taxonomy" id="1505"/>
    <lineage>
        <taxon>Bacteria</taxon>
        <taxon>Bacillati</taxon>
        <taxon>Bacillota</taxon>
        <taxon>Clostridia</taxon>
        <taxon>Peptostreptococcales</taxon>
        <taxon>Peptostreptococcaceae</taxon>
        <taxon>Paraclostridium</taxon>
    </lineage>
</organism>